<dbReference type="AlphaFoldDB" id="A0A0X3APY4"/>
<dbReference type="EMBL" id="FCOR01000006">
    <property type="protein sequence ID" value="CVK16303.1"/>
    <property type="molecule type" value="Genomic_DNA"/>
</dbReference>
<dbReference type="RefSeq" id="WP_055425507.1">
    <property type="nucleotide sequence ID" value="NZ_FCOR01000006.1"/>
</dbReference>
<name>A0A0X3APY4_9FLAO</name>
<dbReference type="PROSITE" id="PS51257">
    <property type="entry name" value="PROKAR_LIPOPROTEIN"/>
    <property type="match status" value="1"/>
</dbReference>
<protein>
    <recommendedName>
        <fullName evidence="1">DUF4296 domain-containing protein</fullName>
    </recommendedName>
</protein>
<dbReference type="Pfam" id="PF14129">
    <property type="entry name" value="DUF4296"/>
    <property type="match status" value="1"/>
</dbReference>
<keyword evidence="3" id="KW-1185">Reference proteome</keyword>
<proteinExistence type="predicted"/>
<dbReference type="InterPro" id="IPR025381">
    <property type="entry name" value="DUF4296"/>
</dbReference>
<sequence>MKLFIYLFICLSLSLFSCHHPLEKPDHLLLKTDMIAILSDIYLYKQTPTNFPLDKETAFDTYVTIFKAHHTTKEIFQNSYVYYYADANALQHIYDRVIDNLKSKLTKDQQLQLKEELSETH</sequence>
<feature type="domain" description="DUF4296" evidence="1">
    <location>
        <begin position="25"/>
        <end position="104"/>
    </location>
</feature>
<evidence type="ECO:0000313" key="2">
    <source>
        <dbReference type="EMBL" id="CVK16303.1"/>
    </source>
</evidence>
<reference evidence="2 3" key="1">
    <citation type="submission" date="2016-01" db="EMBL/GenBank/DDBJ databases">
        <authorList>
            <person name="McClelland M."/>
            <person name="Jain A."/>
            <person name="Saraogi P."/>
            <person name="Mendelson R."/>
            <person name="Westerman R."/>
            <person name="SanMiguel P."/>
            <person name="Csonka L."/>
        </authorList>
    </citation>
    <scope>NUCLEOTIDE SEQUENCE [LARGE SCALE GENOMIC DNA]</scope>
    <source>
        <strain evidence="2 3">R-53146</strain>
    </source>
</reference>
<dbReference type="Proteomes" id="UP000182761">
    <property type="component" value="Unassembled WGS sequence"/>
</dbReference>
<dbReference type="OrthoDB" id="1525222at2"/>
<evidence type="ECO:0000313" key="3">
    <source>
        <dbReference type="Proteomes" id="UP000182761"/>
    </source>
</evidence>
<dbReference type="STRING" id="1586267.GCA_001418685_01153"/>
<accession>A0A0X3APY4</accession>
<evidence type="ECO:0000259" key="1">
    <source>
        <dbReference type="Pfam" id="PF14129"/>
    </source>
</evidence>
<organism evidence="2 3">
    <name type="scientific">Apibacter mensalis</name>
    <dbReference type="NCBI Taxonomy" id="1586267"/>
    <lineage>
        <taxon>Bacteria</taxon>
        <taxon>Pseudomonadati</taxon>
        <taxon>Bacteroidota</taxon>
        <taxon>Flavobacteriia</taxon>
        <taxon>Flavobacteriales</taxon>
        <taxon>Weeksellaceae</taxon>
        <taxon>Apibacter</taxon>
    </lineage>
</organism>
<gene>
    <name evidence="2" type="ORF">Ga0061079_10668</name>
</gene>